<accession>A0A8T0E6E7</accession>
<organism evidence="1 2">
    <name type="scientific">Argiope bruennichi</name>
    <name type="common">Wasp spider</name>
    <name type="synonym">Aranea bruennichi</name>
    <dbReference type="NCBI Taxonomy" id="94029"/>
    <lineage>
        <taxon>Eukaryota</taxon>
        <taxon>Metazoa</taxon>
        <taxon>Ecdysozoa</taxon>
        <taxon>Arthropoda</taxon>
        <taxon>Chelicerata</taxon>
        <taxon>Arachnida</taxon>
        <taxon>Araneae</taxon>
        <taxon>Araneomorphae</taxon>
        <taxon>Entelegynae</taxon>
        <taxon>Araneoidea</taxon>
        <taxon>Araneidae</taxon>
        <taxon>Argiope</taxon>
    </lineage>
</organism>
<dbReference type="EMBL" id="JABXBU010002231">
    <property type="protein sequence ID" value="KAF8764980.1"/>
    <property type="molecule type" value="Genomic_DNA"/>
</dbReference>
<keyword evidence="2" id="KW-1185">Reference proteome</keyword>
<dbReference type="AlphaFoldDB" id="A0A8T0E6E7"/>
<reference evidence="1" key="1">
    <citation type="journal article" date="2020" name="bioRxiv">
        <title>Chromosome-level reference genome of the European wasp spider Argiope bruennichi: a resource for studies on range expansion and evolutionary adaptation.</title>
        <authorList>
            <person name="Sheffer M.M."/>
            <person name="Hoppe A."/>
            <person name="Krehenwinkel H."/>
            <person name="Uhl G."/>
            <person name="Kuss A.W."/>
            <person name="Jensen L."/>
            <person name="Jensen C."/>
            <person name="Gillespie R.G."/>
            <person name="Hoff K.J."/>
            <person name="Prost S."/>
        </authorList>
    </citation>
    <scope>NUCLEOTIDE SEQUENCE</scope>
</reference>
<protein>
    <submittedName>
        <fullName evidence="1">Uncharacterized protein</fullName>
    </submittedName>
</protein>
<comment type="caution">
    <text evidence="1">The sequence shown here is derived from an EMBL/GenBank/DDBJ whole genome shotgun (WGS) entry which is preliminary data.</text>
</comment>
<dbReference type="Proteomes" id="UP000807504">
    <property type="component" value="Unassembled WGS sequence"/>
</dbReference>
<name>A0A8T0E6E7_ARGBR</name>
<evidence type="ECO:0000313" key="1">
    <source>
        <dbReference type="EMBL" id="KAF8764980.1"/>
    </source>
</evidence>
<reference evidence="1" key="2">
    <citation type="submission" date="2020-06" db="EMBL/GenBank/DDBJ databases">
        <authorList>
            <person name="Sheffer M."/>
        </authorList>
    </citation>
    <scope>NUCLEOTIDE SEQUENCE</scope>
</reference>
<evidence type="ECO:0000313" key="2">
    <source>
        <dbReference type="Proteomes" id="UP000807504"/>
    </source>
</evidence>
<proteinExistence type="predicted"/>
<gene>
    <name evidence="1" type="ORF">HNY73_023002</name>
</gene>
<sequence>MDRKRSIHISDGSMAQLFVPSPFSHSVSREEELHHQILRQKRKLLESKNLCSDPKEGKGNFGHFKWDCFNHQWHPYGYLHGRFYSEPCQYDYDPLLVEDALDEYPVFMILIILSMMIIEMSTLPHQDEQQQITTQSTPGKSYTHNYQHLSTRQSTTTTPIRPVVTTIRSTAITRPATTTTQNHYHKETYRDNFTSRQLDL</sequence>